<evidence type="ECO:0000313" key="3">
    <source>
        <dbReference type="EMBL" id="QHU36273.1"/>
    </source>
</evidence>
<dbReference type="AlphaFoldDB" id="A0A6C0M169"/>
<dbReference type="Gene3D" id="3.40.1090.10">
    <property type="entry name" value="Cytosolic phospholipase A2 catalytic domain"/>
    <property type="match status" value="1"/>
</dbReference>
<protein>
    <recommendedName>
        <fullName evidence="2">PNPLA domain-containing protein</fullName>
    </recommendedName>
</protein>
<accession>A0A6C0M169</accession>
<dbReference type="PANTHER" id="PTHR46394">
    <property type="entry name" value="ANNEXIN"/>
    <property type="match status" value="1"/>
</dbReference>
<feature type="domain" description="PNPLA" evidence="2">
    <location>
        <begin position="6"/>
        <end position="189"/>
    </location>
</feature>
<dbReference type="SUPFAM" id="SSF52151">
    <property type="entry name" value="FabD/lysophospholipase-like"/>
    <property type="match status" value="1"/>
</dbReference>
<evidence type="ECO:0000256" key="1">
    <source>
        <dbReference type="ARBA" id="ARBA00023098"/>
    </source>
</evidence>
<dbReference type="PANTHER" id="PTHR46394:SF1">
    <property type="entry name" value="PNPLA DOMAIN-CONTAINING PROTEIN"/>
    <property type="match status" value="1"/>
</dbReference>
<dbReference type="PROSITE" id="PS51635">
    <property type="entry name" value="PNPLA"/>
    <property type="match status" value="1"/>
</dbReference>
<organism evidence="3">
    <name type="scientific">viral metagenome</name>
    <dbReference type="NCBI Taxonomy" id="1070528"/>
    <lineage>
        <taxon>unclassified sequences</taxon>
        <taxon>metagenomes</taxon>
        <taxon>organismal metagenomes</taxon>
    </lineage>
</organism>
<dbReference type="InterPro" id="IPR052580">
    <property type="entry name" value="Lipid_Hydrolase"/>
</dbReference>
<evidence type="ECO:0000259" key="2">
    <source>
        <dbReference type="PROSITE" id="PS51635"/>
    </source>
</evidence>
<dbReference type="InterPro" id="IPR002641">
    <property type="entry name" value="PNPLA_dom"/>
</dbReference>
<keyword evidence="1" id="KW-0443">Lipid metabolism</keyword>
<dbReference type="EMBL" id="MN740634">
    <property type="protein sequence ID" value="QHU36273.1"/>
    <property type="molecule type" value="Genomic_DNA"/>
</dbReference>
<name>A0A6C0M169_9ZZZZ</name>
<dbReference type="InterPro" id="IPR016035">
    <property type="entry name" value="Acyl_Trfase/lysoPLipase"/>
</dbReference>
<reference evidence="3" key="1">
    <citation type="journal article" date="2020" name="Nature">
        <title>Giant virus diversity and host interactions through global metagenomics.</title>
        <authorList>
            <person name="Schulz F."/>
            <person name="Roux S."/>
            <person name="Paez-Espino D."/>
            <person name="Jungbluth S."/>
            <person name="Walsh D.A."/>
            <person name="Denef V.J."/>
            <person name="McMahon K.D."/>
            <person name="Konstantinidis K.T."/>
            <person name="Eloe-Fadrosh E.A."/>
            <person name="Kyrpides N.C."/>
            <person name="Woyke T."/>
        </authorList>
    </citation>
    <scope>NUCLEOTIDE SEQUENCE</scope>
    <source>
        <strain evidence="3">GVMAG-S-1035124-57</strain>
    </source>
</reference>
<proteinExistence type="predicted"/>
<dbReference type="Pfam" id="PF01734">
    <property type="entry name" value="Patatin"/>
    <property type="match status" value="1"/>
</dbReference>
<sequence>MVIKHIVISGGGPTGLLSYGAAKHLAEQGFWAHENIETIYGTSIGALIGAMLCLKHEWSTLDDYIIKRPWEKVVMESLEMFQLFSSKGMAKLKLLDDIMQPLLESKDLSLSVTLSEFHAYSGISLHMFCVELNTFAKVQLSHVTHPDLALMDAIKMSACMPLLFQPIVRDKCCYIDGGVIANYPLRECMQDTQCQEDEVLGLRNVWNNANEGIGEQSSLIDYMRLINLQLVRMVNRASTNAVRIRHEVTCNVKPDVTPAEWFSIMSDADQRLAWIEDGIAFGKEFLKSETLKKCD</sequence>
<dbReference type="GO" id="GO:0006629">
    <property type="term" value="P:lipid metabolic process"/>
    <property type="evidence" value="ECO:0007669"/>
    <property type="project" value="UniProtKB-KW"/>
</dbReference>